<feature type="chain" id="PRO_5046662787" description="Secreted protein" evidence="1">
    <location>
        <begin position="43"/>
        <end position="140"/>
    </location>
</feature>
<feature type="signal peptide" evidence="1">
    <location>
        <begin position="1"/>
        <end position="42"/>
    </location>
</feature>
<accession>A0ABS0NMX8</accession>
<dbReference type="Proteomes" id="UP000807371">
    <property type="component" value="Unassembled WGS sequence"/>
</dbReference>
<protein>
    <recommendedName>
        <fullName evidence="4">Secreted protein</fullName>
    </recommendedName>
</protein>
<dbReference type="EMBL" id="JACYXC010000001">
    <property type="protein sequence ID" value="MBH5336565.1"/>
    <property type="molecule type" value="Genomic_DNA"/>
</dbReference>
<proteinExistence type="predicted"/>
<comment type="caution">
    <text evidence="2">The sequence shown here is derived from an EMBL/GenBank/DDBJ whole genome shotgun (WGS) entry which is preliminary data.</text>
</comment>
<evidence type="ECO:0008006" key="4">
    <source>
        <dbReference type="Google" id="ProtNLM"/>
    </source>
</evidence>
<organism evidence="2 3">
    <name type="scientific">Streptomyces pactum</name>
    <dbReference type="NCBI Taxonomy" id="68249"/>
    <lineage>
        <taxon>Bacteria</taxon>
        <taxon>Bacillati</taxon>
        <taxon>Actinomycetota</taxon>
        <taxon>Actinomycetes</taxon>
        <taxon>Kitasatosporales</taxon>
        <taxon>Streptomycetaceae</taxon>
        <taxon>Streptomyces</taxon>
    </lineage>
</organism>
<gene>
    <name evidence="2" type="ORF">IHE55_18000</name>
</gene>
<dbReference type="RefSeq" id="WP_197989958.1">
    <property type="nucleotide sequence ID" value="NZ_JACYXC010000001.1"/>
</dbReference>
<evidence type="ECO:0000313" key="3">
    <source>
        <dbReference type="Proteomes" id="UP000807371"/>
    </source>
</evidence>
<evidence type="ECO:0000313" key="2">
    <source>
        <dbReference type="EMBL" id="MBH5336565.1"/>
    </source>
</evidence>
<reference evidence="2 3" key="1">
    <citation type="submission" date="2020-09" db="EMBL/GenBank/DDBJ databases">
        <title>Biosynthesis of the nuclear factor of activated T cells inhibitor NFAT-133 and its congeners in Streptomyces pactum.</title>
        <authorList>
            <person name="Zhou W."/>
            <person name="Posri P."/>
            <person name="Abugrain M.E."/>
            <person name="Weisberg A.J."/>
            <person name="Chang J.H."/>
            <person name="Mahmud T."/>
        </authorList>
    </citation>
    <scope>NUCLEOTIDE SEQUENCE [LARGE SCALE GENOMIC DNA]</scope>
    <source>
        <strain evidence="2 3">ATCC 27456</strain>
    </source>
</reference>
<name>A0ABS0NMX8_9ACTN</name>
<keyword evidence="3" id="KW-1185">Reference proteome</keyword>
<sequence length="140" mass="14434">MASSARHVRTRRPARSRTLLRAGLVSAAGAAMVAGSAAAATAADGDTMRIRTPVKALNTTMVKGGDISPPAALMYAVAPVKDLRPNPLAQTPVDPTNNTVETQVADFRPVGTRLVTTPLTQGDAVRELPVVGQATQVLPG</sequence>
<keyword evidence="1" id="KW-0732">Signal</keyword>
<evidence type="ECO:0000256" key="1">
    <source>
        <dbReference type="SAM" id="SignalP"/>
    </source>
</evidence>